<accession>A0AAV4FW89</accession>
<organism evidence="2 3">
    <name type="scientific">Elysia marginata</name>
    <dbReference type="NCBI Taxonomy" id="1093978"/>
    <lineage>
        <taxon>Eukaryota</taxon>
        <taxon>Metazoa</taxon>
        <taxon>Spiralia</taxon>
        <taxon>Lophotrochozoa</taxon>
        <taxon>Mollusca</taxon>
        <taxon>Gastropoda</taxon>
        <taxon>Heterobranchia</taxon>
        <taxon>Euthyneura</taxon>
        <taxon>Panpulmonata</taxon>
        <taxon>Sacoglossa</taxon>
        <taxon>Placobranchoidea</taxon>
        <taxon>Plakobranchidae</taxon>
        <taxon>Elysia</taxon>
    </lineage>
</organism>
<evidence type="ECO:0000256" key="1">
    <source>
        <dbReference type="SAM" id="MobiDB-lite"/>
    </source>
</evidence>
<feature type="compositionally biased region" description="Basic and acidic residues" evidence="1">
    <location>
        <begin position="75"/>
        <end position="87"/>
    </location>
</feature>
<gene>
    <name evidence="2" type="ORF">ElyMa_002243700</name>
</gene>
<dbReference type="AlphaFoldDB" id="A0AAV4FW89"/>
<evidence type="ECO:0000313" key="3">
    <source>
        <dbReference type="Proteomes" id="UP000762676"/>
    </source>
</evidence>
<feature type="region of interest" description="Disordered" evidence="1">
    <location>
        <begin position="75"/>
        <end position="95"/>
    </location>
</feature>
<protein>
    <submittedName>
        <fullName evidence="2">Uncharacterized protein</fullName>
    </submittedName>
</protein>
<sequence length="412" mass="46577">MAESTDPEMLMDWTDGRVKEIMERGLQPLRVDITEIKVTMNQVLEKLEFLCKDMNGRPNNLGISRENLPEYRDLQQEDKTRSIKETEGTGSSHGMTRENAEVKVVAGSRKDQDREAELDLRSEMSWFKNQVKFLHDDLLEQKERQEEILTKVLAHCAFTEGVIRGASKSPHEVKDGDLKSKIEDKVCEKAPGTDDPAIQQATATNEELFDRTVAKLSALTIGQSQRIIDKIRNPSYEDRPVFHFYLPDFKDSIGSGKTAYSLPWALDFANTFLVVRGVARFMDGNSRLYVGLERTMDALELGLGPEKPSEVSITARIKAMRLPNMPEVILGRQKLCLGESPQTGGKRLVWFEKAAASQQLVTAGYDSFKNNSLLIEFEITAAKEERNVFSMLSLGNYLLGINEKERRKPTPE</sequence>
<dbReference type="EMBL" id="BMAT01004652">
    <property type="protein sequence ID" value="GFR77678.1"/>
    <property type="molecule type" value="Genomic_DNA"/>
</dbReference>
<keyword evidence="3" id="KW-1185">Reference proteome</keyword>
<dbReference type="Proteomes" id="UP000762676">
    <property type="component" value="Unassembled WGS sequence"/>
</dbReference>
<name>A0AAV4FW89_9GAST</name>
<reference evidence="2 3" key="1">
    <citation type="journal article" date="2021" name="Elife">
        <title>Chloroplast acquisition without the gene transfer in kleptoplastic sea slugs, Plakobranchus ocellatus.</title>
        <authorList>
            <person name="Maeda T."/>
            <person name="Takahashi S."/>
            <person name="Yoshida T."/>
            <person name="Shimamura S."/>
            <person name="Takaki Y."/>
            <person name="Nagai Y."/>
            <person name="Toyoda A."/>
            <person name="Suzuki Y."/>
            <person name="Arimoto A."/>
            <person name="Ishii H."/>
            <person name="Satoh N."/>
            <person name="Nishiyama T."/>
            <person name="Hasebe M."/>
            <person name="Maruyama T."/>
            <person name="Minagawa J."/>
            <person name="Obokata J."/>
            <person name="Shigenobu S."/>
        </authorList>
    </citation>
    <scope>NUCLEOTIDE SEQUENCE [LARGE SCALE GENOMIC DNA]</scope>
</reference>
<evidence type="ECO:0000313" key="2">
    <source>
        <dbReference type="EMBL" id="GFR77678.1"/>
    </source>
</evidence>
<comment type="caution">
    <text evidence="2">The sequence shown here is derived from an EMBL/GenBank/DDBJ whole genome shotgun (WGS) entry which is preliminary data.</text>
</comment>
<proteinExistence type="predicted"/>